<name>A0A2J6TX66_9HELO</name>
<dbReference type="AlphaFoldDB" id="A0A2J6TX66"/>
<evidence type="ECO:0000259" key="1">
    <source>
        <dbReference type="Pfam" id="PF20150"/>
    </source>
</evidence>
<evidence type="ECO:0000313" key="3">
    <source>
        <dbReference type="Proteomes" id="UP000235371"/>
    </source>
</evidence>
<protein>
    <recommendedName>
        <fullName evidence="1">2EXR domain-containing protein</fullName>
    </recommendedName>
</protein>
<dbReference type="RefSeq" id="XP_024744452.1">
    <property type="nucleotide sequence ID" value="XM_024882310.1"/>
</dbReference>
<keyword evidence="3" id="KW-1185">Reference proteome</keyword>
<accession>A0A2J6TX66</accession>
<dbReference type="PANTHER" id="PTHR35910:SF1">
    <property type="entry name" value="2EXR DOMAIN-CONTAINING PROTEIN"/>
    <property type="match status" value="1"/>
</dbReference>
<dbReference type="EMBL" id="KZ613740">
    <property type="protein sequence ID" value="PMD67548.1"/>
    <property type="molecule type" value="Genomic_DNA"/>
</dbReference>
<dbReference type="Proteomes" id="UP000235371">
    <property type="component" value="Unassembled WGS sequence"/>
</dbReference>
<evidence type="ECO:0000313" key="2">
    <source>
        <dbReference type="EMBL" id="PMD67548.1"/>
    </source>
</evidence>
<reference evidence="2 3" key="1">
    <citation type="submission" date="2016-04" db="EMBL/GenBank/DDBJ databases">
        <title>A degradative enzymes factory behind the ericoid mycorrhizal symbiosis.</title>
        <authorList>
            <consortium name="DOE Joint Genome Institute"/>
            <person name="Martino E."/>
            <person name="Morin E."/>
            <person name="Grelet G."/>
            <person name="Kuo A."/>
            <person name="Kohler A."/>
            <person name="Daghino S."/>
            <person name="Barry K."/>
            <person name="Choi C."/>
            <person name="Cichocki N."/>
            <person name="Clum A."/>
            <person name="Copeland A."/>
            <person name="Hainaut M."/>
            <person name="Haridas S."/>
            <person name="Labutti K."/>
            <person name="Lindquist E."/>
            <person name="Lipzen A."/>
            <person name="Khouja H.-R."/>
            <person name="Murat C."/>
            <person name="Ohm R."/>
            <person name="Olson A."/>
            <person name="Spatafora J."/>
            <person name="Veneault-Fourrey C."/>
            <person name="Henrissat B."/>
            <person name="Grigoriev I."/>
            <person name="Martin F."/>
            <person name="Perotto S."/>
        </authorList>
    </citation>
    <scope>NUCLEOTIDE SEQUENCE [LARGE SCALE GENOMIC DNA]</scope>
    <source>
        <strain evidence="2 3">E</strain>
    </source>
</reference>
<sequence length="267" mass="29894">MVEEPAIPDYDTTCPPLISSNMSFSRSNSVFSGGNRLSKIAPAIEFVQFPKLPLELRVAIWKVMAEHGRVITVRRKGHPLIHTTVPKHNAAAVPSILHTSKEARCIGLETYRAYFGTRFSGHPVYFNFDIDALYFPSYDDMRAFYGGLVVSTTIWPPDILQIEQKLKTLIVGGKLLDIHNGLTARFEMVEEVAIEEPADIPPHERPEDLVDLKNLWQCLIGKDPGIRFASKVELKALEDSETIKGVKPKIEAAKKRKAAFKKATNVL</sequence>
<dbReference type="OrthoDB" id="3473305at2759"/>
<dbReference type="InParanoid" id="A0A2J6TX66"/>
<gene>
    <name evidence="2" type="ORF">K444DRAFT_623703</name>
</gene>
<dbReference type="InterPro" id="IPR045518">
    <property type="entry name" value="2EXR"/>
</dbReference>
<feature type="domain" description="2EXR" evidence="1">
    <location>
        <begin position="46"/>
        <end position="133"/>
    </location>
</feature>
<organism evidence="2 3">
    <name type="scientific">Hyaloscypha bicolor E</name>
    <dbReference type="NCBI Taxonomy" id="1095630"/>
    <lineage>
        <taxon>Eukaryota</taxon>
        <taxon>Fungi</taxon>
        <taxon>Dikarya</taxon>
        <taxon>Ascomycota</taxon>
        <taxon>Pezizomycotina</taxon>
        <taxon>Leotiomycetes</taxon>
        <taxon>Helotiales</taxon>
        <taxon>Hyaloscyphaceae</taxon>
        <taxon>Hyaloscypha</taxon>
        <taxon>Hyaloscypha bicolor</taxon>
    </lineage>
</organism>
<dbReference type="GeneID" id="36590387"/>
<dbReference type="PANTHER" id="PTHR35910">
    <property type="entry name" value="2EXR DOMAIN-CONTAINING PROTEIN"/>
    <property type="match status" value="1"/>
</dbReference>
<proteinExistence type="predicted"/>
<dbReference type="Pfam" id="PF20150">
    <property type="entry name" value="2EXR"/>
    <property type="match status" value="1"/>
</dbReference>